<accession>A0A6A5XM94</accession>
<protein>
    <submittedName>
        <fullName evidence="1">Calcium-dependent phosphotriesterase</fullName>
    </submittedName>
</protein>
<dbReference type="RefSeq" id="XP_033382365.1">
    <property type="nucleotide sequence ID" value="XM_033522383.1"/>
</dbReference>
<dbReference type="AlphaFoldDB" id="A0A6A5XM94"/>
<dbReference type="InterPro" id="IPR011042">
    <property type="entry name" value="6-blade_b-propeller_TolB-like"/>
</dbReference>
<name>A0A6A5XM94_9PLEO</name>
<dbReference type="OrthoDB" id="9977941at2759"/>
<dbReference type="Gene3D" id="2.120.10.30">
    <property type="entry name" value="TolB, C-terminal domain"/>
    <property type="match status" value="1"/>
</dbReference>
<dbReference type="InterPro" id="IPR052998">
    <property type="entry name" value="Hetero-Diels-Alderase-like"/>
</dbReference>
<dbReference type="PANTHER" id="PTHR42060">
    <property type="entry name" value="NHL REPEAT-CONTAINING PROTEIN-RELATED"/>
    <property type="match status" value="1"/>
</dbReference>
<gene>
    <name evidence="1" type="ORF">BU24DRAFT_251208</name>
</gene>
<dbReference type="GeneID" id="54279780"/>
<keyword evidence="2" id="KW-1185">Reference proteome</keyword>
<evidence type="ECO:0000313" key="1">
    <source>
        <dbReference type="EMBL" id="KAF2014026.1"/>
    </source>
</evidence>
<evidence type="ECO:0000313" key="2">
    <source>
        <dbReference type="Proteomes" id="UP000799778"/>
    </source>
</evidence>
<organism evidence="1 2">
    <name type="scientific">Aaosphaeria arxii CBS 175.79</name>
    <dbReference type="NCBI Taxonomy" id="1450172"/>
    <lineage>
        <taxon>Eukaryota</taxon>
        <taxon>Fungi</taxon>
        <taxon>Dikarya</taxon>
        <taxon>Ascomycota</taxon>
        <taxon>Pezizomycotina</taxon>
        <taxon>Dothideomycetes</taxon>
        <taxon>Pleosporomycetidae</taxon>
        <taxon>Pleosporales</taxon>
        <taxon>Pleosporales incertae sedis</taxon>
        <taxon>Aaosphaeria</taxon>
    </lineage>
</organism>
<proteinExistence type="predicted"/>
<dbReference type="Proteomes" id="UP000799778">
    <property type="component" value="Unassembled WGS sequence"/>
</dbReference>
<dbReference type="EMBL" id="ML978071">
    <property type="protein sequence ID" value="KAF2014026.1"/>
    <property type="molecule type" value="Genomic_DNA"/>
</dbReference>
<dbReference type="PANTHER" id="PTHR42060:SF1">
    <property type="entry name" value="NHL REPEAT-CONTAINING PROTEIN"/>
    <property type="match status" value="1"/>
</dbReference>
<reference evidence="1" key="1">
    <citation type="journal article" date="2020" name="Stud. Mycol.">
        <title>101 Dothideomycetes genomes: a test case for predicting lifestyles and emergence of pathogens.</title>
        <authorList>
            <person name="Haridas S."/>
            <person name="Albert R."/>
            <person name="Binder M."/>
            <person name="Bloem J."/>
            <person name="Labutti K."/>
            <person name="Salamov A."/>
            <person name="Andreopoulos B."/>
            <person name="Baker S."/>
            <person name="Barry K."/>
            <person name="Bills G."/>
            <person name="Bluhm B."/>
            <person name="Cannon C."/>
            <person name="Castanera R."/>
            <person name="Culley D."/>
            <person name="Daum C."/>
            <person name="Ezra D."/>
            <person name="Gonzalez J."/>
            <person name="Henrissat B."/>
            <person name="Kuo A."/>
            <person name="Liang C."/>
            <person name="Lipzen A."/>
            <person name="Lutzoni F."/>
            <person name="Magnuson J."/>
            <person name="Mondo S."/>
            <person name="Nolan M."/>
            <person name="Ohm R."/>
            <person name="Pangilinan J."/>
            <person name="Park H.-J."/>
            <person name="Ramirez L."/>
            <person name="Alfaro M."/>
            <person name="Sun H."/>
            <person name="Tritt A."/>
            <person name="Yoshinaga Y."/>
            <person name="Zwiers L.-H."/>
            <person name="Turgeon B."/>
            <person name="Goodwin S."/>
            <person name="Spatafora J."/>
            <person name="Crous P."/>
            <person name="Grigoriev I."/>
        </authorList>
    </citation>
    <scope>NUCLEOTIDE SEQUENCE</scope>
    <source>
        <strain evidence="1">CBS 175.79</strain>
    </source>
</reference>
<dbReference type="SUPFAM" id="SSF63829">
    <property type="entry name" value="Calcium-dependent phosphotriesterase"/>
    <property type="match status" value="1"/>
</dbReference>
<sequence>MRFPIEILSLSTLVPALSIRPRTYSQLPLPSRLVYQFEENNNWIENIAVRSNGDLLLSMLTSPDVYLLSGPQTDSPKLTLLHHFDTLTGLLGITEAQPDDFIVVGGNFSGIGVAIPRTSSVWLMSLGRVSKVVDIPEIDFANGMAALPWNRDIVLVSDSSNGQIFRLDTKKGTYEVVIDIPEMHVTPDAKLPIGVNGVRIKGHTLYWSNSARKTLFKARLDESGAIASGAKVETIATLDVAFIDDISVDEYDNIWAVTNLDNRLIVVTPDGKSTVVEGAVDSLAVAGDTASSFGRTPEDSEILYVVTGGGLGAPVNGTITEPGKVVAVDTKGFFL</sequence>